<sequence>MEELHRTSSEPHARYQGETRRLSEEPFPRSRKKTRTFFDKNSEQMESTYVMLLTKAGRFTLAVEGEEGWEDGGKGKGEREETSGISTSCP</sequence>
<protein>
    <submittedName>
        <fullName evidence="2">Uncharacterized protein</fullName>
    </submittedName>
</protein>
<gene>
    <name evidence="2" type="ORF">FSCOSCO3_A005275</name>
</gene>
<dbReference type="AlphaFoldDB" id="A0AAV1MT05"/>
<reference evidence="2 3" key="1">
    <citation type="submission" date="2024-01" db="EMBL/GenBank/DDBJ databases">
        <authorList>
            <person name="Alioto T."/>
            <person name="Alioto T."/>
            <person name="Gomez Garrido J."/>
        </authorList>
    </citation>
    <scope>NUCLEOTIDE SEQUENCE [LARGE SCALE GENOMIC DNA]</scope>
</reference>
<feature type="compositionally biased region" description="Basic and acidic residues" evidence="1">
    <location>
        <begin position="71"/>
        <end position="82"/>
    </location>
</feature>
<evidence type="ECO:0000256" key="1">
    <source>
        <dbReference type="SAM" id="MobiDB-lite"/>
    </source>
</evidence>
<proteinExistence type="predicted"/>
<dbReference type="Proteomes" id="UP001314229">
    <property type="component" value="Unassembled WGS sequence"/>
</dbReference>
<feature type="compositionally biased region" description="Basic and acidic residues" evidence="1">
    <location>
        <begin position="1"/>
        <end position="28"/>
    </location>
</feature>
<dbReference type="EMBL" id="CAWUFR010000001">
    <property type="protein sequence ID" value="CAK6949711.1"/>
    <property type="molecule type" value="Genomic_DNA"/>
</dbReference>
<keyword evidence="3" id="KW-1185">Reference proteome</keyword>
<comment type="caution">
    <text evidence="2">The sequence shown here is derived from an EMBL/GenBank/DDBJ whole genome shotgun (WGS) entry which is preliminary data.</text>
</comment>
<evidence type="ECO:0000313" key="3">
    <source>
        <dbReference type="Proteomes" id="UP001314229"/>
    </source>
</evidence>
<name>A0AAV1MT05_SCOSC</name>
<evidence type="ECO:0000313" key="2">
    <source>
        <dbReference type="EMBL" id="CAK6949711.1"/>
    </source>
</evidence>
<organism evidence="2 3">
    <name type="scientific">Scomber scombrus</name>
    <name type="common">Atlantic mackerel</name>
    <name type="synonym">Scomber vernalis</name>
    <dbReference type="NCBI Taxonomy" id="13677"/>
    <lineage>
        <taxon>Eukaryota</taxon>
        <taxon>Metazoa</taxon>
        <taxon>Chordata</taxon>
        <taxon>Craniata</taxon>
        <taxon>Vertebrata</taxon>
        <taxon>Euteleostomi</taxon>
        <taxon>Actinopterygii</taxon>
        <taxon>Neopterygii</taxon>
        <taxon>Teleostei</taxon>
        <taxon>Neoteleostei</taxon>
        <taxon>Acanthomorphata</taxon>
        <taxon>Pelagiaria</taxon>
        <taxon>Scombriformes</taxon>
        <taxon>Scombridae</taxon>
        <taxon>Scomber</taxon>
    </lineage>
</organism>
<feature type="region of interest" description="Disordered" evidence="1">
    <location>
        <begin position="66"/>
        <end position="90"/>
    </location>
</feature>
<feature type="region of interest" description="Disordered" evidence="1">
    <location>
        <begin position="1"/>
        <end position="39"/>
    </location>
</feature>
<accession>A0AAV1MT05</accession>